<evidence type="ECO:0000313" key="2">
    <source>
        <dbReference type="EMBL" id="GFN03712.1"/>
    </source>
</evidence>
<gene>
    <name evidence="2" type="ORF">Smic_22680</name>
</gene>
<evidence type="ECO:0000259" key="1">
    <source>
        <dbReference type="Pfam" id="PF08241"/>
    </source>
</evidence>
<keyword evidence="2" id="KW-0808">Transferase</keyword>
<dbReference type="PANTHER" id="PTHR43591">
    <property type="entry name" value="METHYLTRANSFERASE"/>
    <property type="match status" value="1"/>
</dbReference>
<organism evidence="2 3">
    <name type="scientific">Streptomyces microflavus</name>
    <name type="common">Streptomyces lipmanii</name>
    <dbReference type="NCBI Taxonomy" id="1919"/>
    <lineage>
        <taxon>Bacteria</taxon>
        <taxon>Bacillati</taxon>
        <taxon>Actinomycetota</taxon>
        <taxon>Actinomycetes</taxon>
        <taxon>Kitasatosporales</taxon>
        <taxon>Streptomycetaceae</taxon>
        <taxon>Streptomyces</taxon>
    </lineage>
</organism>
<dbReference type="Proteomes" id="UP000498740">
    <property type="component" value="Unassembled WGS sequence"/>
</dbReference>
<dbReference type="EMBL" id="BLWD01000001">
    <property type="protein sequence ID" value="GFN03712.1"/>
    <property type="molecule type" value="Genomic_DNA"/>
</dbReference>
<sequence length="245" mass="26353">MLDYDDEARDYDASRGGEPRARAAADAVERLLPQGPCTVLDIACGTGIVTGRLLRPGRTVVGVDRSPGMLGLAGGRVPGGVVRGDATRLPFASDAVDAVVIVWLLHLLPRPEPVLAEAARVLRPGGVLITTVDKNDAYFAEDSDIARVTADLRRRYAPHVPDSTTRVLDRATELGLALTDRTEFPGTGQGRSPRGWREAIDAGHIAWCTHASPDEVTDVRRRLAALPDQDTARPDPQYRLVALKA</sequence>
<dbReference type="Gene3D" id="3.40.50.150">
    <property type="entry name" value="Vaccinia Virus protein VP39"/>
    <property type="match status" value="1"/>
</dbReference>
<dbReference type="AlphaFoldDB" id="A0A7J0CMI0"/>
<protein>
    <submittedName>
        <fullName evidence="2">Methyltransferase</fullName>
    </submittedName>
</protein>
<dbReference type="InterPro" id="IPR013216">
    <property type="entry name" value="Methyltransf_11"/>
</dbReference>
<dbReference type="GO" id="GO:0008757">
    <property type="term" value="F:S-adenosylmethionine-dependent methyltransferase activity"/>
    <property type="evidence" value="ECO:0007669"/>
    <property type="project" value="InterPro"/>
</dbReference>
<dbReference type="CDD" id="cd02440">
    <property type="entry name" value="AdoMet_MTases"/>
    <property type="match status" value="1"/>
</dbReference>
<dbReference type="SUPFAM" id="SSF53335">
    <property type="entry name" value="S-adenosyl-L-methionine-dependent methyltransferases"/>
    <property type="match status" value="1"/>
</dbReference>
<name>A0A7J0CMI0_STRMI</name>
<evidence type="ECO:0000313" key="3">
    <source>
        <dbReference type="Proteomes" id="UP000498740"/>
    </source>
</evidence>
<proteinExistence type="predicted"/>
<dbReference type="Pfam" id="PF08241">
    <property type="entry name" value="Methyltransf_11"/>
    <property type="match status" value="1"/>
</dbReference>
<reference evidence="2 3" key="1">
    <citation type="submission" date="2020-05" db="EMBL/GenBank/DDBJ databases">
        <title>Whole genome shotgun sequence of Streptomyces microflavus NBRC 13062.</title>
        <authorList>
            <person name="Komaki H."/>
            <person name="Tamura T."/>
        </authorList>
    </citation>
    <scope>NUCLEOTIDE SEQUENCE [LARGE SCALE GENOMIC DNA]</scope>
    <source>
        <strain evidence="2 3">NBRC 13062</strain>
    </source>
</reference>
<keyword evidence="2" id="KW-0489">Methyltransferase</keyword>
<dbReference type="GO" id="GO:0032259">
    <property type="term" value="P:methylation"/>
    <property type="evidence" value="ECO:0007669"/>
    <property type="project" value="UniProtKB-KW"/>
</dbReference>
<accession>A0A7J0CMI0</accession>
<dbReference type="InterPro" id="IPR029063">
    <property type="entry name" value="SAM-dependent_MTases_sf"/>
</dbReference>
<comment type="caution">
    <text evidence="2">The sequence shown here is derived from an EMBL/GenBank/DDBJ whole genome shotgun (WGS) entry which is preliminary data.</text>
</comment>
<dbReference type="RefSeq" id="WP_032753181.1">
    <property type="nucleotide sequence ID" value="NZ_BMUG01000001.1"/>
</dbReference>
<feature type="domain" description="Methyltransferase type 11" evidence="1">
    <location>
        <begin position="40"/>
        <end position="129"/>
    </location>
</feature>